<evidence type="ECO:0000256" key="1">
    <source>
        <dbReference type="ARBA" id="ARBA00004196"/>
    </source>
</evidence>
<dbReference type="RefSeq" id="WP_138002420.1">
    <property type="nucleotide sequence ID" value="NZ_QGQD01000045.1"/>
</dbReference>
<name>A0A4U8Q7T4_9FIRM</name>
<gene>
    <name evidence="3" type="ORF">DSM106044_02151</name>
</gene>
<proteinExistence type="predicted"/>
<protein>
    <submittedName>
        <fullName evidence="3">Uncharacterized protein</fullName>
    </submittedName>
</protein>
<evidence type="ECO:0000313" key="3">
    <source>
        <dbReference type="EMBL" id="TLD00951.1"/>
    </source>
</evidence>
<dbReference type="Proteomes" id="UP000306509">
    <property type="component" value="Unassembled WGS sequence"/>
</dbReference>
<reference evidence="3 4" key="1">
    <citation type="journal article" date="2019" name="Anaerobe">
        <title>Detection of Robinsoniella peoriensis in multiple bone samples of a trauma patient.</title>
        <authorList>
            <person name="Schrottner P."/>
            <person name="Hartwich K."/>
            <person name="Bunk B."/>
            <person name="Schober I."/>
            <person name="Helbig S."/>
            <person name="Rudolph W.W."/>
            <person name="Gunzer F."/>
        </authorList>
    </citation>
    <scope>NUCLEOTIDE SEQUENCE [LARGE SCALE GENOMIC DNA]</scope>
    <source>
        <strain evidence="3 4">DSM 106044</strain>
    </source>
</reference>
<keyword evidence="4" id="KW-1185">Reference proteome</keyword>
<evidence type="ECO:0000313" key="4">
    <source>
        <dbReference type="Proteomes" id="UP000306509"/>
    </source>
</evidence>
<dbReference type="AlphaFoldDB" id="A0A4U8Q7T4"/>
<accession>A0A4U8Q7T4</accession>
<keyword evidence="2" id="KW-0732">Signal</keyword>
<evidence type="ECO:0000256" key="2">
    <source>
        <dbReference type="SAM" id="SignalP"/>
    </source>
</evidence>
<comment type="subcellular location">
    <subcellularLocation>
        <location evidence="1">Cell envelope</location>
    </subcellularLocation>
</comment>
<dbReference type="InterPro" id="IPR013378">
    <property type="entry name" value="InlB-like_B-rpt"/>
</dbReference>
<dbReference type="Gene3D" id="2.60.40.4270">
    <property type="entry name" value="Listeria-Bacteroides repeat domain"/>
    <property type="match status" value="1"/>
</dbReference>
<dbReference type="GO" id="GO:0030313">
    <property type="term" value="C:cell envelope"/>
    <property type="evidence" value="ECO:0007669"/>
    <property type="project" value="UniProtKB-SubCell"/>
</dbReference>
<dbReference type="EMBL" id="QGQD01000045">
    <property type="protein sequence ID" value="TLD00951.1"/>
    <property type="molecule type" value="Genomic_DNA"/>
</dbReference>
<comment type="caution">
    <text evidence="3">The sequence shown here is derived from an EMBL/GenBank/DDBJ whole genome shotgun (WGS) entry which is preliminary data.</text>
</comment>
<sequence precursor="true">MKVYFRRLSLALILAGCFFTSVTVLAAGDNRVHIYLRPMGGGAGTSEIYVPYGENMPQIEIPVRRGYSFQGYYEKANGQGKRYYDESGKALNSCDFLETSAVYAAWQVRTYKIIYENMEQASSGTDNPVTHTYGKTTAVSDPAREGYEFFGWRINNSLTASKGLVIGAVSYDTALVLSATWNRSKQVTVVDNATETVVMDSNDLRRVYEQQVEDARNGVTADDMDSDEIILTMSARDAGELDEGASDIIQLAQGEVIKFYDFSVTKSVKKQSDSKAIVTGLNQIPNTVQVQITLSPEIGQRSGYRVYRYHNGAAELIPDGPVADPTDQTEYFEYAKDSQSGETILTIHTRRLSTYAVVGNSKILPDQTTQLTSGGTAELDVQTRVLEGGDGAVYKVDITWGGMEFEYSIGKMWDPDEHRYSSIVYDWLPHGFDGSNNRVTVCNHSNADVMVDIVTLPYELPGVDILLNRENAVQSTPATALLLSRVPAESEPAPAVSGYLRLVGTPSNLEFETSGSPNENGYIKIANVAVTITYKGGPRTPKN</sequence>
<dbReference type="InterPro" id="IPR042229">
    <property type="entry name" value="Listeria/Bacterioides_rpt_sf"/>
</dbReference>
<dbReference type="Pfam" id="PF09479">
    <property type="entry name" value="Flg_new"/>
    <property type="match status" value="2"/>
</dbReference>
<feature type="chain" id="PRO_5020231108" evidence="2">
    <location>
        <begin position="27"/>
        <end position="543"/>
    </location>
</feature>
<feature type="signal peptide" evidence="2">
    <location>
        <begin position="1"/>
        <end position="26"/>
    </location>
</feature>
<organism evidence="3 4">
    <name type="scientific">Robinsoniella peoriensis</name>
    <dbReference type="NCBI Taxonomy" id="180332"/>
    <lineage>
        <taxon>Bacteria</taxon>
        <taxon>Bacillati</taxon>
        <taxon>Bacillota</taxon>
        <taxon>Clostridia</taxon>
        <taxon>Lachnospirales</taxon>
        <taxon>Lachnospiraceae</taxon>
        <taxon>Robinsoniella</taxon>
    </lineage>
</organism>